<dbReference type="EMBL" id="VLTO01000047">
    <property type="protein sequence ID" value="KAA0172497.1"/>
    <property type="molecule type" value="Genomic_DNA"/>
</dbReference>
<feature type="domain" description="Helicase C-terminal" evidence="11">
    <location>
        <begin position="282"/>
        <end position="435"/>
    </location>
</feature>
<keyword evidence="4" id="KW-0378">Hydrolase</keyword>
<evidence type="ECO:0000313" key="15">
    <source>
        <dbReference type="EMBL" id="KAA0158918.1"/>
    </source>
</evidence>
<evidence type="ECO:0000256" key="9">
    <source>
        <dbReference type="PROSITE-ProRule" id="PRU00552"/>
    </source>
</evidence>
<keyword evidence="5" id="KW-0347">Helicase</keyword>
<sequence length="437" mass="48367">MAAASAIKTEDDILLEYEETEEAPAGAAAAAAASSGADAETKGDYAGVHAAEFKDFILKPEVLRAIADAGFEHPSEVQNQAIPHALSGMDVLCQARSGMGKTAVFVLSTLNQLQPKDKQVSVIVLCHTREMAFQIGLEYQRFAKFLPAVKSAVLFGGVPRQNHIELLKATPPHIVVGTPGRVMDMIEEGVLDVSAVKFFVLDECDKMLEAVDMRRQVMKVFMKTPPQKQVMMYSATIDDKIRPICHKFLQDPHEIRVEDGKLTLHGLQQYFVELPAEKKNRKLTNLLDNLDFNQVIIFVSSVARCEELNRLLVDSNFPSMAIHGRMPQKDRVSQYTAFKKNDSRILVTTNLFGRGIDIERVNIVINYDFPADDERSGAHAADTYLHRVGRAGRFGTKGLAISFVTTDEDKAALADVQARFAVEIPALPDTIDTKTYM</sequence>
<dbReference type="AlphaFoldDB" id="A0A5A8C7D7"/>
<evidence type="ECO:0000313" key="20">
    <source>
        <dbReference type="Proteomes" id="UP000325113"/>
    </source>
</evidence>
<dbReference type="Gene3D" id="3.40.50.300">
    <property type="entry name" value="P-loop containing nucleotide triphosphate hydrolases"/>
    <property type="match status" value="2"/>
</dbReference>
<name>A0A5A8C7D7_CAFRO</name>
<evidence type="ECO:0000256" key="8">
    <source>
        <dbReference type="ARBA" id="ARBA00038213"/>
    </source>
</evidence>
<dbReference type="CDD" id="cd17950">
    <property type="entry name" value="DEADc_DDX39"/>
    <property type="match status" value="1"/>
</dbReference>
<dbReference type="SMART" id="SM00487">
    <property type="entry name" value="DEXDc"/>
    <property type="match status" value="1"/>
</dbReference>
<dbReference type="GO" id="GO:0003724">
    <property type="term" value="F:RNA helicase activity"/>
    <property type="evidence" value="ECO:0007669"/>
    <property type="project" value="UniProtKB-EC"/>
</dbReference>
<dbReference type="FunFam" id="3.40.50.300:FF:000111">
    <property type="entry name" value="DEAD-box ATP-dependent RNA helicase"/>
    <property type="match status" value="1"/>
</dbReference>
<dbReference type="EMBL" id="VLTM01000143">
    <property type="protein sequence ID" value="KAA0148768.1"/>
    <property type="molecule type" value="Genomic_DNA"/>
</dbReference>
<dbReference type="GO" id="GO:0005634">
    <property type="term" value="C:nucleus"/>
    <property type="evidence" value="ECO:0007669"/>
    <property type="project" value="UniProtKB-SubCell"/>
</dbReference>
<dbReference type="PROSITE" id="PS51192">
    <property type="entry name" value="HELICASE_ATP_BIND_1"/>
    <property type="match status" value="1"/>
</dbReference>
<evidence type="ECO:0000259" key="11">
    <source>
        <dbReference type="PROSITE" id="PS51194"/>
    </source>
</evidence>
<dbReference type="InterPro" id="IPR011545">
    <property type="entry name" value="DEAD/DEAH_box_helicase_dom"/>
</dbReference>
<evidence type="ECO:0000313" key="18">
    <source>
        <dbReference type="Proteomes" id="UP000323011"/>
    </source>
</evidence>
<evidence type="ECO:0000256" key="4">
    <source>
        <dbReference type="ARBA" id="ARBA00022801"/>
    </source>
</evidence>
<dbReference type="SUPFAM" id="SSF52540">
    <property type="entry name" value="P-loop containing nucleoside triphosphate hydrolases"/>
    <property type="match status" value="1"/>
</dbReference>
<dbReference type="GO" id="GO:0005524">
    <property type="term" value="F:ATP binding"/>
    <property type="evidence" value="ECO:0007669"/>
    <property type="project" value="UniProtKB-KW"/>
</dbReference>
<evidence type="ECO:0000259" key="12">
    <source>
        <dbReference type="PROSITE" id="PS51195"/>
    </source>
</evidence>
<dbReference type="PANTHER" id="PTHR47958">
    <property type="entry name" value="ATP-DEPENDENT RNA HELICASE DBP3"/>
    <property type="match status" value="1"/>
</dbReference>
<keyword evidence="6" id="KW-0067">ATP-binding</keyword>
<dbReference type="PROSITE" id="PS51194">
    <property type="entry name" value="HELICASE_CTER"/>
    <property type="match status" value="1"/>
</dbReference>
<keyword evidence="7" id="KW-0539">Nucleus</keyword>
<dbReference type="InterPro" id="IPR014001">
    <property type="entry name" value="Helicase_ATP-bd"/>
</dbReference>
<dbReference type="InterPro" id="IPR027417">
    <property type="entry name" value="P-loop_NTPase"/>
</dbReference>
<comment type="subcellular location">
    <subcellularLocation>
        <location evidence="1">Nucleus</location>
    </subcellularLocation>
</comment>
<dbReference type="GO" id="GO:0016787">
    <property type="term" value="F:hydrolase activity"/>
    <property type="evidence" value="ECO:0007669"/>
    <property type="project" value="UniProtKB-KW"/>
</dbReference>
<dbReference type="OrthoDB" id="10265785at2759"/>
<evidence type="ECO:0000256" key="1">
    <source>
        <dbReference type="ARBA" id="ARBA00004123"/>
    </source>
</evidence>
<dbReference type="EMBL" id="VLTL01000140">
    <property type="protein sequence ID" value="KAA0158918.1"/>
    <property type="molecule type" value="Genomic_DNA"/>
</dbReference>
<gene>
    <name evidence="16" type="ORF">FNF27_05972</name>
    <name evidence="15" type="ORF">FNF28_06058</name>
    <name evidence="13" type="ORF">FNF29_06877</name>
    <name evidence="14" type="ORF">FNF31_07325</name>
</gene>
<dbReference type="PROSITE" id="PS51195">
    <property type="entry name" value="Q_MOTIF"/>
    <property type="match status" value="1"/>
</dbReference>
<evidence type="ECO:0000313" key="17">
    <source>
        <dbReference type="Proteomes" id="UP000322899"/>
    </source>
</evidence>
<dbReference type="InterPro" id="IPR014014">
    <property type="entry name" value="RNA_helicase_DEAD_Q_motif"/>
</dbReference>
<protein>
    <recommendedName>
        <fullName evidence="2">RNA helicase</fullName>
        <ecNumber evidence="2">3.6.4.13</ecNumber>
    </recommendedName>
</protein>
<dbReference type="EC" id="3.6.4.13" evidence="2"/>
<proteinExistence type="inferred from homology"/>
<dbReference type="OMA" id="YAHVEPK"/>
<evidence type="ECO:0000313" key="19">
    <source>
        <dbReference type="Proteomes" id="UP000324907"/>
    </source>
</evidence>
<evidence type="ECO:0000256" key="5">
    <source>
        <dbReference type="ARBA" id="ARBA00022806"/>
    </source>
</evidence>
<evidence type="ECO:0000313" key="14">
    <source>
        <dbReference type="EMBL" id="KAA0148768.1"/>
    </source>
</evidence>
<feature type="domain" description="Helicase ATP-binding" evidence="10">
    <location>
        <begin position="82"/>
        <end position="255"/>
    </location>
</feature>
<evidence type="ECO:0000313" key="16">
    <source>
        <dbReference type="EMBL" id="KAA0172497.1"/>
    </source>
</evidence>
<dbReference type="CDD" id="cd18787">
    <property type="entry name" value="SF2_C_DEAD"/>
    <property type="match status" value="1"/>
</dbReference>
<dbReference type="Pfam" id="PF00270">
    <property type="entry name" value="DEAD"/>
    <property type="match status" value="1"/>
</dbReference>
<keyword evidence="3" id="KW-0547">Nucleotide-binding</keyword>
<evidence type="ECO:0000256" key="7">
    <source>
        <dbReference type="ARBA" id="ARBA00023242"/>
    </source>
</evidence>
<evidence type="ECO:0000256" key="3">
    <source>
        <dbReference type="ARBA" id="ARBA00022741"/>
    </source>
</evidence>
<dbReference type="SMART" id="SM00490">
    <property type="entry name" value="HELICc"/>
    <property type="match status" value="1"/>
</dbReference>
<accession>A0A5A8C7D7</accession>
<dbReference type="Proteomes" id="UP000325113">
    <property type="component" value="Unassembled WGS sequence"/>
</dbReference>
<dbReference type="Proteomes" id="UP000324907">
    <property type="component" value="Unassembled WGS sequence"/>
</dbReference>
<evidence type="ECO:0000259" key="10">
    <source>
        <dbReference type="PROSITE" id="PS51192"/>
    </source>
</evidence>
<dbReference type="EMBL" id="VLTN01000057">
    <property type="protein sequence ID" value="KAA0148082.1"/>
    <property type="molecule type" value="Genomic_DNA"/>
</dbReference>
<dbReference type="Proteomes" id="UP000323011">
    <property type="component" value="Unassembled WGS sequence"/>
</dbReference>
<evidence type="ECO:0000313" key="13">
    <source>
        <dbReference type="EMBL" id="KAA0148082.1"/>
    </source>
</evidence>
<dbReference type="GO" id="GO:0003676">
    <property type="term" value="F:nucleic acid binding"/>
    <property type="evidence" value="ECO:0007669"/>
    <property type="project" value="InterPro"/>
</dbReference>
<reference evidence="17 18" key="1">
    <citation type="submission" date="2019-07" db="EMBL/GenBank/DDBJ databases">
        <title>Genomes of Cafeteria roenbergensis.</title>
        <authorList>
            <person name="Fischer M.G."/>
            <person name="Hackl T."/>
            <person name="Roman M."/>
        </authorList>
    </citation>
    <scope>NUCLEOTIDE SEQUENCE [LARGE SCALE GENOMIC DNA]</scope>
    <source>
        <strain evidence="13 18">BVI</strain>
        <strain evidence="14 20">Cflag</strain>
        <strain evidence="16 17">E4-10P</strain>
        <strain evidence="15 19">RCC970-E3</strain>
    </source>
</reference>
<dbReference type="Pfam" id="PF00271">
    <property type="entry name" value="Helicase_C"/>
    <property type="match status" value="1"/>
</dbReference>
<feature type="domain" description="DEAD-box RNA helicase Q" evidence="12">
    <location>
        <begin position="51"/>
        <end position="79"/>
    </location>
</feature>
<evidence type="ECO:0000256" key="2">
    <source>
        <dbReference type="ARBA" id="ARBA00012552"/>
    </source>
</evidence>
<feature type="short sequence motif" description="Q motif" evidence="9">
    <location>
        <begin position="51"/>
        <end position="79"/>
    </location>
</feature>
<dbReference type="InterPro" id="IPR001650">
    <property type="entry name" value="Helicase_C-like"/>
</dbReference>
<keyword evidence="18" id="KW-1185">Reference proteome</keyword>
<comment type="similarity">
    <text evidence="8">Belongs to the DEAD box helicase family. DECD subfamily.</text>
</comment>
<organism evidence="14 20">
    <name type="scientific">Cafeteria roenbergensis</name>
    <name type="common">Marine flagellate</name>
    <dbReference type="NCBI Taxonomy" id="33653"/>
    <lineage>
        <taxon>Eukaryota</taxon>
        <taxon>Sar</taxon>
        <taxon>Stramenopiles</taxon>
        <taxon>Bigyra</taxon>
        <taxon>Opalozoa</taxon>
        <taxon>Bicosoecida</taxon>
        <taxon>Cafeteriaceae</taxon>
        <taxon>Cafeteria</taxon>
    </lineage>
</organism>
<dbReference type="Proteomes" id="UP000322899">
    <property type="component" value="Unassembled WGS sequence"/>
</dbReference>
<comment type="caution">
    <text evidence="14">The sequence shown here is derived from an EMBL/GenBank/DDBJ whole genome shotgun (WGS) entry which is preliminary data.</text>
</comment>
<evidence type="ECO:0000256" key="6">
    <source>
        <dbReference type="ARBA" id="ARBA00022840"/>
    </source>
</evidence>